<dbReference type="AlphaFoldDB" id="A0A3L6ZUG8"/>
<dbReference type="RefSeq" id="WP_121673073.1">
    <property type="nucleotide sequence ID" value="NZ_BMXM01000006.1"/>
</dbReference>
<protein>
    <submittedName>
        <fullName evidence="1">Uncharacterized protein</fullName>
    </submittedName>
</protein>
<comment type="caution">
    <text evidence="1">The sequence shown here is derived from an EMBL/GenBank/DDBJ whole genome shotgun (WGS) entry which is preliminary data.</text>
</comment>
<name>A0A3L6ZUG8_9MICO</name>
<proteinExistence type="predicted"/>
<dbReference type="EMBL" id="RCUV01000009">
    <property type="protein sequence ID" value="RLP70712.1"/>
    <property type="molecule type" value="Genomic_DNA"/>
</dbReference>
<accession>A0A3L6ZUG8</accession>
<organism evidence="1 2">
    <name type="scientific">Mycetocola manganoxydans</name>
    <dbReference type="NCBI Taxonomy" id="699879"/>
    <lineage>
        <taxon>Bacteria</taxon>
        <taxon>Bacillati</taxon>
        <taxon>Actinomycetota</taxon>
        <taxon>Actinomycetes</taxon>
        <taxon>Micrococcales</taxon>
        <taxon>Microbacteriaceae</taxon>
        <taxon>Mycetocola</taxon>
    </lineage>
</organism>
<keyword evidence="2" id="KW-1185">Reference proteome</keyword>
<evidence type="ECO:0000313" key="2">
    <source>
        <dbReference type="Proteomes" id="UP000270299"/>
    </source>
</evidence>
<dbReference type="OrthoDB" id="5063413at2"/>
<sequence length="201" mass="21761">MVIESRTAYRMPGWRDVDTEDRGRKPPSILLLGDPLPCLSAMQDLPGVDVGGELRTADARFRAVVIGVELSEPADAVRVKGDLQARTVECVMLVQQQPTLQHIILVVGSPDQGRTSNNSRDTLLAACETASEAIQAEVEQRVGTYVIVTIILAGRCNDPGLLARRLVDRAIQTSAADASSVVLWDEIRVDSIGDVGLNQYI</sequence>
<reference evidence="1 2" key="1">
    <citation type="submission" date="2018-10" db="EMBL/GenBank/DDBJ databases">
        <authorList>
            <person name="Li J."/>
        </authorList>
    </citation>
    <scope>NUCLEOTIDE SEQUENCE [LARGE SCALE GENOMIC DNA]</scope>
    <source>
        <strain evidence="1 2">CCTCC AB209002</strain>
    </source>
</reference>
<evidence type="ECO:0000313" key="1">
    <source>
        <dbReference type="EMBL" id="RLP70712.1"/>
    </source>
</evidence>
<gene>
    <name evidence="1" type="ORF">D9V29_09420</name>
</gene>
<dbReference type="Proteomes" id="UP000270299">
    <property type="component" value="Unassembled WGS sequence"/>
</dbReference>